<organism evidence="3 4">
    <name type="scientific">Bacillus thermotolerans</name>
    <name type="common">Quasibacillus thermotolerans</name>
    <dbReference type="NCBI Taxonomy" id="1221996"/>
    <lineage>
        <taxon>Bacteria</taxon>
        <taxon>Bacillati</taxon>
        <taxon>Bacillota</taxon>
        <taxon>Bacilli</taxon>
        <taxon>Bacillales</taxon>
        <taxon>Bacillaceae</taxon>
        <taxon>Bacillus</taxon>
    </lineage>
</organism>
<protein>
    <recommendedName>
        <fullName evidence="2">Cysteine-rich CPCC domain-containing protein</fullName>
    </recommendedName>
</protein>
<comment type="caution">
    <text evidence="3">The sequence shown here is derived from an EMBL/GenBank/DDBJ whole genome shotgun (WGS) entry which is preliminary data.</text>
</comment>
<feature type="compositionally biased region" description="Basic and acidic residues" evidence="1">
    <location>
        <begin position="74"/>
        <end position="100"/>
    </location>
</feature>
<feature type="domain" description="Cysteine-rich CPCC" evidence="2">
    <location>
        <begin position="4"/>
        <end position="77"/>
    </location>
</feature>
<sequence>MKHTCPCCGYKTLDEKPPGTYEICGICFWEDDEVQYRNPDYEGGANAVSLRQARGNFMKMGACDKDSLPFARKPNNEDRRDLKWKVLQERHPVDKQTRKE</sequence>
<proteinExistence type="predicted"/>
<dbReference type="Pfam" id="PF14206">
    <property type="entry name" value="Cys_rich_CPCC"/>
    <property type="match status" value="1"/>
</dbReference>
<dbReference type="STRING" id="1221996.QY95_03959"/>
<dbReference type="InterPro" id="IPR025983">
    <property type="entry name" value="Cys_rich_CPCC"/>
</dbReference>
<evidence type="ECO:0000256" key="1">
    <source>
        <dbReference type="SAM" id="MobiDB-lite"/>
    </source>
</evidence>
<dbReference type="Proteomes" id="UP000031563">
    <property type="component" value="Unassembled WGS sequence"/>
</dbReference>
<evidence type="ECO:0000313" key="3">
    <source>
        <dbReference type="EMBL" id="KKB34348.1"/>
    </source>
</evidence>
<evidence type="ECO:0000313" key="4">
    <source>
        <dbReference type="Proteomes" id="UP000031563"/>
    </source>
</evidence>
<gene>
    <name evidence="3" type="ORF">QY95_03959</name>
</gene>
<reference evidence="3" key="1">
    <citation type="submission" date="2015-02" db="EMBL/GenBank/DDBJ databases">
        <title>Genome Assembly of Bacillaceae bacterium MTCC 8252.</title>
        <authorList>
            <person name="Verma A."/>
            <person name="Khatri I."/>
            <person name="Mual P."/>
            <person name="Subramanian S."/>
            <person name="Krishnamurthi S."/>
        </authorList>
    </citation>
    <scope>NUCLEOTIDE SEQUENCE [LARGE SCALE GENOMIC DNA]</scope>
    <source>
        <strain evidence="3">MTCC 8252</strain>
    </source>
</reference>
<dbReference type="RefSeq" id="WP_046128552.1">
    <property type="nucleotide sequence ID" value="NZ_JWIQ02000039.1"/>
</dbReference>
<evidence type="ECO:0000259" key="2">
    <source>
        <dbReference type="Pfam" id="PF14206"/>
    </source>
</evidence>
<name>A0A0F5HM53_BACTR</name>
<feature type="region of interest" description="Disordered" evidence="1">
    <location>
        <begin position="68"/>
        <end position="100"/>
    </location>
</feature>
<dbReference type="AlphaFoldDB" id="A0A0F5HM53"/>
<dbReference type="OrthoDB" id="1456570at2"/>
<dbReference type="EMBL" id="JWIR02000086">
    <property type="protein sequence ID" value="KKB34348.1"/>
    <property type="molecule type" value="Genomic_DNA"/>
</dbReference>
<accession>A0A0F5HM53</accession>
<keyword evidence="4" id="KW-1185">Reference proteome</keyword>